<dbReference type="OMA" id="DMYTWAI"/>
<feature type="region of interest" description="Disordered" evidence="7">
    <location>
        <begin position="828"/>
        <end position="911"/>
    </location>
</feature>
<dbReference type="InterPro" id="IPR011990">
    <property type="entry name" value="TPR-like_helical_dom_sf"/>
</dbReference>
<reference evidence="10 11" key="1">
    <citation type="journal article" date="2008" name="PLoS Genet.">
        <title>Genomic islands in the pathogenic filamentous fungus Aspergillus fumigatus.</title>
        <authorList>
            <person name="Fedorova N.D."/>
            <person name="Khaldi N."/>
            <person name="Joardar V.S."/>
            <person name="Maiti R."/>
            <person name="Amedeo P."/>
            <person name="Anderson M.J."/>
            <person name="Crabtree J."/>
            <person name="Silva J.C."/>
            <person name="Badger J.H."/>
            <person name="Albarraq A."/>
            <person name="Angiuoli S."/>
            <person name="Bussey H."/>
            <person name="Bowyer P."/>
            <person name="Cotty P.J."/>
            <person name="Dyer P.S."/>
            <person name="Egan A."/>
            <person name="Galens K."/>
            <person name="Fraser-Liggett C.M."/>
            <person name="Haas B.J."/>
            <person name="Inman J.M."/>
            <person name="Kent R."/>
            <person name="Lemieux S."/>
            <person name="Malavazi I."/>
            <person name="Orvis J."/>
            <person name="Roemer T."/>
            <person name="Ronning C.M."/>
            <person name="Sundaram J.P."/>
            <person name="Sutton G."/>
            <person name="Turner G."/>
            <person name="Venter J.C."/>
            <person name="White O.R."/>
            <person name="Whitty B.R."/>
            <person name="Youngman P."/>
            <person name="Wolfe K.H."/>
            <person name="Goldman G.H."/>
            <person name="Wortman J.R."/>
            <person name="Jiang B."/>
            <person name="Denning D.W."/>
            <person name="Nierman W.C."/>
        </authorList>
    </citation>
    <scope>NUCLEOTIDE SEQUENCE [LARGE SCALE GENOMIC DNA]</scope>
    <source>
        <strain evidence="11">ATCC 1007 / CBS 513.65 / DSM 816 / NCTC 3887 / NRRL 1</strain>
    </source>
</reference>
<dbReference type="KEGG" id="act:ACLA_006120"/>
<dbReference type="SMART" id="SM00513">
    <property type="entry name" value="SAP"/>
    <property type="match status" value="1"/>
</dbReference>
<dbReference type="InterPro" id="IPR046341">
    <property type="entry name" value="SET_dom_sf"/>
</dbReference>
<name>A1CDC8_ASPCL</name>
<dbReference type="Gene3D" id="2.170.270.10">
    <property type="entry name" value="SET domain"/>
    <property type="match status" value="1"/>
</dbReference>
<feature type="region of interest" description="Disordered" evidence="7">
    <location>
        <begin position="931"/>
        <end position="961"/>
    </location>
</feature>
<gene>
    <name evidence="10" type="ORF">ACLA_006120</name>
</gene>
<evidence type="ECO:0000313" key="10">
    <source>
        <dbReference type="EMBL" id="EAW11855.1"/>
    </source>
</evidence>
<dbReference type="SUPFAM" id="SSF48452">
    <property type="entry name" value="TPR-like"/>
    <property type="match status" value="1"/>
</dbReference>
<keyword evidence="1" id="KW-0489">Methyltransferase</keyword>
<comment type="catalytic activity">
    <reaction evidence="6">
        <text>L-lysyl-[histone] + S-adenosyl-L-methionine = N(6)-methyl-L-lysyl-[histone] + S-adenosyl-L-homocysteine + H(+)</text>
        <dbReference type="Rhea" id="RHEA:10024"/>
        <dbReference type="Rhea" id="RHEA-COMP:9845"/>
        <dbReference type="Rhea" id="RHEA-COMP:9846"/>
        <dbReference type="ChEBI" id="CHEBI:15378"/>
        <dbReference type="ChEBI" id="CHEBI:29969"/>
        <dbReference type="ChEBI" id="CHEBI:57856"/>
        <dbReference type="ChEBI" id="CHEBI:59789"/>
        <dbReference type="ChEBI" id="CHEBI:61929"/>
    </reaction>
    <physiologicalReaction direction="left-to-right" evidence="6">
        <dbReference type="Rhea" id="RHEA:10025"/>
    </physiologicalReaction>
</comment>
<dbReference type="Proteomes" id="UP000006701">
    <property type="component" value="Unassembled WGS sequence"/>
</dbReference>
<dbReference type="GO" id="GO:0045814">
    <property type="term" value="P:negative regulation of gene expression, epigenetic"/>
    <property type="evidence" value="ECO:0007669"/>
    <property type="project" value="TreeGrafter"/>
</dbReference>
<dbReference type="AlphaFoldDB" id="A1CDC8"/>
<dbReference type="GeneID" id="4705694"/>
<dbReference type="HOGENOM" id="CLU_009352_0_0_1"/>
<dbReference type="PROSITE" id="PS50800">
    <property type="entry name" value="SAP"/>
    <property type="match status" value="1"/>
</dbReference>
<dbReference type="Gene3D" id="1.10.720.30">
    <property type="entry name" value="SAP domain"/>
    <property type="match status" value="1"/>
</dbReference>
<keyword evidence="11" id="KW-1185">Reference proteome</keyword>
<keyword evidence="3" id="KW-0949">S-adenosyl-L-methionine</keyword>
<dbReference type="VEuPathDB" id="FungiDB:ACLA_006120"/>
<feature type="domain" description="SAP" evidence="9">
    <location>
        <begin position="152"/>
        <end position="186"/>
    </location>
</feature>
<organism evidence="10 11">
    <name type="scientific">Aspergillus clavatus (strain ATCC 1007 / CBS 513.65 / DSM 816 / NCTC 3887 / NRRL 1 / QM 1276 / 107)</name>
    <dbReference type="NCBI Taxonomy" id="344612"/>
    <lineage>
        <taxon>Eukaryota</taxon>
        <taxon>Fungi</taxon>
        <taxon>Dikarya</taxon>
        <taxon>Ascomycota</taxon>
        <taxon>Pezizomycotina</taxon>
        <taxon>Eurotiomycetes</taxon>
        <taxon>Eurotiomycetidae</taxon>
        <taxon>Eurotiales</taxon>
        <taxon>Aspergillaceae</taxon>
        <taxon>Aspergillus</taxon>
        <taxon>Aspergillus subgen. Fumigati</taxon>
    </lineage>
</organism>
<accession>A1CDC8</accession>
<evidence type="ECO:0000256" key="7">
    <source>
        <dbReference type="SAM" id="MobiDB-lite"/>
    </source>
</evidence>
<feature type="compositionally biased region" description="Basic and acidic residues" evidence="7">
    <location>
        <begin position="875"/>
        <end position="898"/>
    </location>
</feature>
<keyword evidence="2" id="KW-0808">Transferase</keyword>
<evidence type="ECO:0000256" key="6">
    <source>
        <dbReference type="ARBA" id="ARBA00048619"/>
    </source>
</evidence>
<evidence type="ECO:0000313" key="11">
    <source>
        <dbReference type="Proteomes" id="UP000006701"/>
    </source>
</evidence>
<dbReference type="GO" id="GO:0032259">
    <property type="term" value="P:methylation"/>
    <property type="evidence" value="ECO:0007669"/>
    <property type="project" value="UniProtKB-KW"/>
</dbReference>
<dbReference type="EMBL" id="DS027051">
    <property type="protein sequence ID" value="EAW11855.1"/>
    <property type="molecule type" value="Genomic_DNA"/>
</dbReference>
<feature type="domain" description="SET" evidence="8">
    <location>
        <begin position="438"/>
        <end position="803"/>
    </location>
</feature>
<dbReference type="InterPro" id="IPR036361">
    <property type="entry name" value="SAP_dom_sf"/>
</dbReference>
<evidence type="ECO:0000259" key="9">
    <source>
        <dbReference type="PROSITE" id="PS50800"/>
    </source>
</evidence>
<evidence type="ECO:0000256" key="1">
    <source>
        <dbReference type="ARBA" id="ARBA00022603"/>
    </source>
</evidence>
<dbReference type="RefSeq" id="XP_001273281.1">
    <property type="nucleotide sequence ID" value="XM_001273280.1"/>
</dbReference>
<dbReference type="PROSITE" id="PS50280">
    <property type="entry name" value="SET"/>
    <property type="match status" value="1"/>
</dbReference>
<evidence type="ECO:0000256" key="3">
    <source>
        <dbReference type="ARBA" id="ARBA00022691"/>
    </source>
</evidence>
<dbReference type="PANTHER" id="PTHR46402:SF2">
    <property type="entry name" value="HISTONE-LYSINE N-TRIMETHYLTRANSFERASE SMYD5"/>
    <property type="match status" value="1"/>
</dbReference>
<evidence type="ECO:0000259" key="8">
    <source>
        <dbReference type="PROSITE" id="PS50280"/>
    </source>
</evidence>
<proteinExistence type="predicted"/>
<dbReference type="SUPFAM" id="SSF82199">
    <property type="entry name" value="SET domain"/>
    <property type="match status" value="1"/>
</dbReference>
<dbReference type="InterPro" id="IPR001214">
    <property type="entry name" value="SET_dom"/>
</dbReference>
<dbReference type="eggNOG" id="ENOG502RQ6G">
    <property type="taxonomic scope" value="Eukaryota"/>
</dbReference>
<dbReference type="OrthoDB" id="438641at2759"/>
<dbReference type="SUPFAM" id="SSF68906">
    <property type="entry name" value="SAP domain"/>
    <property type="match status" value="1"/>
</dbReference>
<dbReference type="PANTHER" id="PTHR46402">
    <property type="entry name" value="SET AND MYND DOMAIN-CONTAINING PROTEIN 5"/>
    <property type="match status" value="1"/>
</dbReference>
<evidence type="ECO:0000256" key="4">
    <source>
        <dbReference type="ARBA" id="ARBA00042380"/>
    </source>
</evidence>
<protein>
    <recommendedName>
        <fullName evidence="5">Histone-lysine N-methyltransferase SET5</fullName>
    </recommendedName>
    <alternativeName>
        <fullName evidence="4">SET domain-containing protein 5</fullName>
    </alternativeName>
</protein>
<evidence type="ECO:0000256" key="2">
    <source>
        <dbReference type="ARBA" id="ARBA00022679"/>
    </source>
</evidence>
<dbReference type="Pfam" id="PF00856">
    <property type="entry name" value="SET"/>
    <property type="match status" value="1"/>
</dbReference>
<evidence type="ECO:0000256" key="5">
    <source>
        <dbReference type="ARBA" id="ARBA00044528"/>
    </source>
</evidence>
<dbReference type="Pfam" id="PF02037">
    <property type="entry name" value="SAP"/>
    <property type="match status" value="1"/>
</dbReference>
<sequence length="1051" mass="120754">MENVDSLRKHFLTHPPDGLLEPPKLPPRPDLFDEIQWRPHVNSRDARMARTLWDLPNARLRASLDRVAHPFPRPETRDEEAVKDTHVLAREVYDHLLLEHMVPLTEADWKQKWADIGLHEATWTAQDLLRAWGRDAQADSRVIIDNEDVMTSPYWTVVRLRQALRGRGLADTGRRAELQQRLCDHEREQYVVLPQSNLSHLGIDKKTGYPFQLKPDDEVKPLDMYTWAIKLSPYNPTYWVSRAYCHYQQAFFDLAIGDAYRAQLLCEVLVDARARNRQPGLYTRIWHAITEHILAGISSVRPTLPEEVLKMRQPNGVNYFVPTLRKALHNIISLSLAAMRARKDYKLMEGYLTERVIMPARDIKPFERRSKALKYHLKPTPAETKEERRKWFHENRAGSVPGKRQYPYDLREKERDNVDFVTKLNQKMFEENKSMPWKKCKVDRLPGNTKSLGIFATKSIKKHELIYAEEPSMRGHIQDRRPGTNDLDPDLPAIERCDNCGKELNWTVSKGYEDPDRAVQIKYGRDEAACKCCLQEEDRLYYCAVDEEYPENKTCCRIARELYHHKACGKNWLWLMNAMRPCLMKWGPSFNCFSHTNEEHGTVLSLLLRDVFDITLTRRVRKNDPELMAHEVDELVMLEDSKDWQDPQAAFPFTFAANIQVPFDILMQLGVDIFSDLTFDTWVIQTVLKKLMVNVVPWGDMMDDANAGEDASRKKNKIVDSKVIRSPRRQLSMAKYHRHFQAMNMSFRVLYLFPGFSLFNHACPPSHNAEWGYDYKNNAIRNRVLVWATKDIAEGEEICIPYTRKKFFSTKRMRRELGRRCTCPECGNIPSDASSADDSDYQSESDHNEDYLTADEGDDGDHGSNGNNGGGGDGRGGKRLPEDDNNRRSESPQPGDRHMARKTGQVRPGIAEVPVVVPNKPPYETLATANNIHPGPETNVANKQPPPTTAIDPGPGTNTANKQPPLTDAVDPSLYVHMADKQPPPANALDPALRMTMPTTQPPQAEDGFPKLPYLKDMVSQVQPRRRRRLAIDMIEEEEVEAKKPRYSGSA</sequence>
<dbReference type="InterPro" id="IPR003034">
    <property type="entry name" value="SAP_dom"/>
</dbReference>
<dbReference type="GO" id="GO:0042799">
    <property type="term" value="F:histone H4K20 methyltransferase activity"/>
    <property type="evidence" value="ECO:0007669"/>
    <property type="project" value="TreeGrafter"/>
</dbReference>